<dbReference type="Proteomes" id="UP000708208">
    <property type="component" value="Unassembled WGS sequence"/>
</dbReference>
<feature type="compositionally biased region" description="Low complexity" evidence="1">
    <location>
        <begin position="31"/>
        <end position="41"/>
    </location>
</feature>
<evidence type="ECO:0000256" key="1">
    <source>
        <dbReference type="SAM" id="MobiDB-lite"/>
    </source>
</evidence>
<evidence type="ECO:0000313" key="3">
    <source>
        <dbReference type="EMBL" id="CAG7732810.1"/>
    </source>
</evidence>
<feature type="region of interest" description="Disordered" evidence="1">
    <location>
        <begin position="31"/>
        <end position="68"/>
    </location>
</feature>
<proteinExistence type="predicted"/>
<sequence>MVALNLIELFVIIFFVIFLVVLFYAVIRRSCKGGSSSGPSGTKRRSAGSANSGERNEAGSESTAARQNTQTIYLGRSNEVGVSGGSSIYTIPINSLDLTRTSVLIVRNVNSGPNGSHSITLRIPPPIVEEPPPSYDTCVPLPPNPPSYTETTAPEEGNIV</sequence>
<keyword evidence="2" id="KW-0812">Transmembrane</keyword>
<feature type="compositionally biased region" description="Polar residues" evidence="1">
    <location>
        <begin position="48"/>
        <end position="68"/>
    </location>
</feature>
<name>A0A8J2K4N9_9HEXA</name>
<reference evidence="3" key="1">
    <citation type="submission" date="2021-06" db="EMBL/GenBank/DDBJ databases">
        <authorList>
            <person name="Hodson N. C."/>
            <person name="Mongue J. A."/>
            <person name="Jaron S. K."/>
        </authorList>
    </citation>
    <scope>NUCLEOTIDE SEQUENCE</scope>
</reference>
<comment type="caution">
    <text evidence="3">The sequence shown here is derived from an EMBL/GenBank/DDBJ whole genome shotgun (WGS) entry which is preliminary data.</text>
</comment>
<feature type="transmembrane region" description="Helical" evidence="2">
    <location>
        <begin position="6"/>
        <end position="27"/>
    </location>
</feature>
<keyword evidence="2" id="KW-0472">Membrane</keyword>
<protein>
    <submittedName>
        <fullName evidence="3">Uncharacterized protein</fullName>
    </submittedName>
</protein>
<keyword evidence="2" id="KW-1133">Transmembrane helix</keyword>
<dbReference type="EMBL" id="CAJVCH010237851">
    <property type="protein sequence ID" value="CAG7732810.1"/>
    <property type="molecule type" value="Genomic_DNA"/>
</dbReference>
<gene>
    <name evidence="3" type="ORF">AFUS01_LOCUS21297</name>
</gene>
<organism evidence="3 4">
    <name type="scientific">Allacma fusca</name>
    <dbReference type="NCBI Taxonomy" id="39272"/>
    <lineage>
        <taxon>Eukaryota</taxon>
        <taxon>Metazoa</taxon>
        <taxon>Ecdysozoa</taxon>
        <taxon>Arthropoda</taxon>
        <taxon>Hexapoda</taxon>
        <taxon>Collembola</taxon>
        <taxon>Symphypleona</taxon>
        <taxon>Sminthuridae</taxon>
        <taxon>Allacma</taxon>
    </lineage>
</organism>
<evidence type="ECO:0000313" key="4">
    <source>
        <dbReference type="Proteomes" id="UP000708208"/>
    </source>
</evidence>
<keyword evidence="4" id="KW-1185">Reference proteome</keyword>
<evidence type="ECO:0000256" key="2">
    <source>
        <dbReference type="SAM" id="Phobius"/>
    </source>
</evidence>
<dbReference type="AlphaFoldDB" id="A0A8J2K4N9"/>
<accession>A0A8J2K4N9</accession>